<dbReference type="Pfam" id="PF14088">
    <property type="entry name" value="DUF4268"/>
    <property type="match status" value="1"/>
</dbReference>
<evidence type="ECO:0000313" key="3">
    <source>
        <dbReference type="EMBL" id="MXY93810.1"/>
    </source>
</evidence>
<name>A0A6B0YS14_9CHLR</name>
<feature type="domain" description="DUF4268" evidence="2">
    <location>
        <begin position="219"/>
        <end position="353"/>
    </location>
</feature>
<accession>A0A6B0YS14</accession>
<dbReference type="EMBL" id="VXRG01000087">
    <property type="protein sequence ID" value="MXY93810.1"/>
    <property type="molecule type" value="Genomic_DNA"/>
</dbReference>
<evidence type="ECO:0000259" key="2">
    <source>
        <dbReference type="Pfam" id="PF14088"/>
    </source>
</evidence>
<dbReference type="AlphaFoldDB" id="A0A6B0YS14"/>
<reference evidence="3" key="1">
    <citation type="submission" date="2019-09" db="EMBL/GenBank/DDBJ databases">
        <title>Characterisation of the sponge microbiome using genome-centric metagenomics.</title>
        <authorList>
            <person name="Engelberts J.P."/>
            <person name="Robbins S.J."/>
            <person name="De Goeij J.M."/>
            <person name="Aranda M."/>
            <person name="Bell S.C."/>
            <person name="Webster N.S."/>
        </authorList>
    </citation>
    <scope>NUCLEOTIDE SEQUENCE</scope>
    <source>
        <strain evidence="3">SB0664_bin_27</strain>
    </source>
</reference>
<evidence type="ECO:0000256" key="1">
    <source>
        <dbReference type="SAM" id="MobiDB-lite"/>
    </source>
</evidence>
<organism evidence="3">
    <name type="scientific">Caldilineaceae bacterium SB0664_bin_27</name>
    <dbReference type="NCBI Taxonomy" id="2605260"/>
    <lineage>
        <taxon>Bacteria</taxon>
        <taxon>Bacillati</taxon>
        <taxon>Chloroflexota</taxon>
        <taxon>Caldilineae</taxon>
        <taxon>Caldilineales</taxon>
        <taxon>Caldilineaceae</taxon>
    </lineage>
</organism>
<feature type="compositionally biased region" description="Pro residues" evidence="1">
    <location>
        <begin position="177"/>
        <end position="189"/>
    </location>
</feature>
<dbReference type="InterPro" id="IPR025364">
    <property type="entry name" value="DUF4268"/>
</dbReference>
<sequence length="361" mass="41193">MIQFDFGRLEQVELRTVWVSEDSDFATWLARGDSLALLGEAINMDLELEDMEGWVSPYPRGVVCRSRGSGGYVVVENQLEHTDQSHLGQLLTYAAELKAVTMVWVAAKFTQEDQNTLNWLNEITTENIRFFGLEVELWRIGESPLAPKFFLVSKPSGWEESTVASESGVPDHTTAPIPAPTPVPSPAPAPETEETSLEDQLQQVENELQLEYQLVENELQMEYWQALRQHLEDSGSFIRPGTPRSQNWMNFDVGHWRLRMTAFNNMREGGIGVQLVIREGDAEVSYNTLYQQRGEIGAEIGDALEWRELPEHKQGQVMLRKYNADPTNRSQWTGQHDWFKEKLEAFDRAFRPRISTFGAAN</sequence>
<feature type="region of interest" description="Disordered" evidence="1">
    <location>
        <begin position="161"/>
        <end position="200"/>
    </location>
</feature>
<gene>
    <name evidence="3" type="ORF">F4Y42_10220</name>
</gene>
<protein>
    <submittedName>
        <fullName evidence="3">DUF4268 domain-containing protein</fullName>
    </submittedName>
</protein>
<proteinExistence type="predicted"/>
<comment type="caution">
    <text evidence="3">The sequence shown here is derived from an EMBL/GenBank/DDBJ whole genome shotgun (WGS) entry which is preliminary data.</text>
</comment>